<evidence type="ECO:0000256" key="15">
    <source>
        <dbReference type="PIRSR" id="PIRSR005096-1"/>
    </source>
</evidence>
<evidence type="ECO:0000256" key="6">
    <source>
        <dbReference type="ARBA" id="ARBA00011245"/>
    </source>
</evidence>
<dbReference type="SUPFAM" id="SSF74650">
    <property type="entry name" value="Galactose mutarotase-like"/>
    <property type="match status" value="1"/>
</dbReference>
<keyword evidence="9" id="KW-0963">Cytoplasm</keyword>
<evidence type="ECO:0000256" key="3">
    <source>
        <dbReference type="ARBA" id="ARBA00004496"/>
    </source>
</evidence>
<dbReference type="InterPro" id="IPR014718">
    <property type="entry name" value="GH-type_carb-bd"/>
</dbReference>
<dbReference type="EC" id="5.1.3.3" evidence="7 14"/>
<feature type="binding site" evidence="17">
    <location>
        <begin position="89"/>
        <end position="90"/>
    </location>
    <ligand>
        <name>beta-D-galactose</name>
        <dbReference type="ChEBI" id="CHEBI:27667"/>
    </ligand>
</feature>
<evidence type="ECO:0000256" key="7">
    <source>
        <dbReference type="ARBA" id="ARBA00013185"/>
    </source>
</evidence>
<keyword evidence="13 14" id="KW-0119">Carbohydrate metabolism</keyword>
<evidence type="ECO:0000256" key="12">
    <source>
        <dbReference type="ARBA" id="ARBA00023235"/>
    </source>
</evidence>
<keyword evidence="10" id="KW-0597">Phosphoprotein</keyword>
<gene>
    <name evidence="18" type="primary">galM</name>
    <name evidence="18" type="ORF">GCM10011514_15990</name>
</gene>
<name>A0A916YN44_9BACT</name>
<dbReference type="CDD" id="cd09019">
    <property type="entry name" value="galactose_mutarotase_like"/>
    <property type="match status" value="1"/>
</dbReference>
<dbReference type="InterPro" id="IPR011013">
    <property type="entry name" value="Gal_mutarotase_sf_dom"/>
</dbReference>
<evidence type="ECO:0000256" key="4">
    <source>
        <dbReference type="ARBA" id="ARBA00005028"/>
    </source>
</evidence>
<evidence type="ECO:0000256" key="17">
    <source>
        <dbReference type="PIRSR" id="PIRSR005096-3"/>
    </source>
</evidence>
<dbReference type="Proteomes" id="UP000609064">
    <property type="component" value="Unassembled WGS sequence"/>
</dbReference>
<evidence type="ECO:0000256" key="8">
    <source>
        <dbReference type="ARBA" id="ARBA00014165"/>
    </source>
</evidence>
<reference evidence="18" key="2">
    <citation type="submission" date="2020-09" db="EMBL/GenBank/DDBJ databases">
        <authorList>
            <person name="Sun Q."/>
            <person name="Zhou Y."/>
        </authorList>
    </citation>
    <scope>NUCLEOTIDE SEQUENCE</scope>
    <source>
        <strain evidence="18">CGMCC 1.15958</strain>
    </source>
</reference>
<feature type="active site" description="Proton donor" evidence="15">
    <location>
        <position position="188"/>
    </location>
</feature>
<protein>
    <recommendedName>
        <fullName evidence="8 14">Aldose 1-epimerase</fullName>
        <ecNumber evidence="7 14">5.1.3.3</ecNumber>
    </recommendedName>
</protein>
<dbReference type="AlphaFoldDB" id="A0A916YN44"/>
<dbReference type="NCBIfam" id="NF008277">
    <property type="entry name" value="PRK11055.1"/>
    <property type="match status" value="1"/>
</dbReference>
<dbReference type="InterPro" id="IPR047215">
    <property type="entry name" value="Galactose_mutarotase-like"/>
</dbReference>
<dbReference type="Gene3D" id="2.70.98.10">
    <property type="match status" value="1"/>
</dbReference>
<evidence type="ECO:0000256" key="1">
    <source>
        <dbReference type="ARBA" id="ARBA00001614"/>
    </source>
</evidence>
<comment type="cofactor">
    <cofactor evidence="2">
        <name>Ca(2+)</name>
        <dbReference type="ChEBI" id="CHEBI:29108"/>
    </cofactor>
</comment>
<sequence>MKKNGTEKVIKIEKKEFGTLPDGTKAELFTLRNTNGMEAQITNYGGIITSLTAPDKNGKYENVTLGCETLDGYLKGVPFFGALIGRYGNRIGKGKFTLDGQEYTLAKNNGPNALHGGKKGFDKVLWKATAIDGQEPQLQLNYTSVDGEEGYPGNLDVEVIYTLKKDNSLKIEYKAKTDKTTVINLTNHTYFNLTGNVNKEILDHEVTILANKLVPVDRTLIPTGELTAVAGTPFDFLTAHKIGERINDANDPQIKFGKGYDHCWVFTDSSNKLKNVASVYEATTGRKMEVFTTEPAIQFYSGNFLDGSAITKGGIPAKFRTGFCLETQHYPDSPNKPSFPSTVLKPGETYQTTTIYKFSVK</sequence>
<dbReference type="PANTHER" id="PTHR10091">
    <property type="entry name" value="ALDOSE-1-EPIMERASE"/>
    <property type="match status" value="1"/>
</dbReference>
<comment type="catalytic activity">
    <reaction evidence="1 14">
        <text>alpha-D-glucose = beta-D-glucose</text>
        <dbReference type="Rhea" id="RHEA:10264"/>
        <dbReference type="ChEBI" id="CHEBI:15903"/>
        <dbReference type="ChEBI" id="CHEBI:17925"/>
        <dbReference type="EC" id="5.1.3.3"/>
    </reaction>
</comment>
<dbReference type="PIRSF" id="PIRSF005096">
    <property type="entry name" value="GALM"/>
    <property type="match status" value="1"/>
</dbReference>
<evidence type="ECO:0000256" key="5">
    <source>
        <dbReference type="ARBA" id="ARBA00006206"/>
    </source>
</evidence>
<dbReference type="GO" id="GO:0033499">
    <property type="term" value="P:galactose catabolic process via UDP-galactose, Leloir pathway"/>
    <property type="evidence" value="ECO:0007669"/>
    <property type="project" value="TreeGrafter"/>
</dbReference>
<dbReference type="InterPro" id="IPR008183">
    <property type="entry name" value="Aldose_1/G6P_1-epimerase"/>
</dbReference>
<evidence type="ECO:0000256" key="2">
    <source>
        <dbReference type="ARBA" id="ARBA00001913"/>
    </source>
</evidence>
<dbReference type="PANTHER" id="PTHR10091:SF0">
    <property type="entry name" value="GALACTOSE MUTAROTASE"/>
    <property type="match status" value="1"/>
</dbReference>
<evidence type="ECO:0000256" key="13">
    <source>
        <dbReference type="ARBA" id="ARBA00023277"/>
    </source>
</evidence>
<dbReference type="FunFam" id="2.70.98.10:FF:000003">
    <property type="entry name" value="Aldose 1-epimerase"/>
    <property type="match status" value="1"/>
</dbReference>
<evidence type="ECO:0000313" key="19">
    <source>
        <dbReference type="Proteomes" id="UP000609064"/>
    </source>
</evidence>
<dbReference type="Pfam" id="PF01263">
    <property type="entry name" value="Aldose_epim"/>
    <property type="match status" value="1"/>
</dbReference>
<evidence type="ECO:0000256" key="14">
    <source>
        <dbReference type="PIRNR" id="PIRNR005096"/>
    </source>
</evidence>
<reference evidence="18" key="1">
    <citation type="journal article" date="2014" name="Int. J. Syst. Evol. Microbiol.">
        <title>Complete genome sequence of Corynebacterium casei LMG S-19264T (=DSM 44701T), isolated from a smear-ripened cheese.</title>
        <authorList>
            <consortium name="US DOE Joint Genome Institute (JGI-PGF)"/>
            <person name="Walter F."/>
            <person name="Albersmeier A."/>
            <person name="Kalinowski J."/>
            <person name="Ruckert C."/>
        </authorList>
    </citation>
    <scope>NUCLEOTIDE SEQUENCE</scope>
    <source>
        <strain evidence="18">CGMCC 1.15958</strain>
    </source>
</reference>
<dbReference type="GO" id="GO:0004034">
    <property type="term" value="F:aldose 1-epimerase activity"/>
    <property type="evidence" value="ECO:0007669"/>
    <property type="project" value="UniProtKB-EC"/>
</dbReference>
<proteinExistence type="inferred from homology"/>
<comment type="similarity">
    <text evidence="5 14">Belongs to the aldose epimerase family.</text>
</comment>
<comment type="caution">
    <text evidence="18">The sequence shown here is derived from an EMBL/GenBank/DDBJ whole genome shotgun (WGS) entry which is preliminary data.</text>
</comment>
<accession>A0A916YN44</accession>
<comment type="subunit">
    <text evidence="6">Monomer.</text>
</comment>
<dbReference type="InterPro" id="IPR018052">
    <property type="entry name" value="Ald1_epimerase_CS"/>
</dbReference>
<dbReference type="GO" id="GO:0005737">
    <property type="term" value="C:cytoplasm"/>
    <property type="evidence" value="ECO:0007669"/>
    <property type="project" value="UniProtKB-SubCell"/>
</dbReference>
<feature type="binding site" evidence="16">
    <location>
        <position position="261"/>
    </location>
    <ligand>
        <name>beta-D-galactose</name>
        <dbReference type="ChEBI" id="CHEBI:27667"/>
    </ligand>
</feature>
<evidence type="ECO:0000256" key="16">
    <source>
        <dbReference type="PIRSR" id="PIRSR005096-2"/>
    </source>
</evidence>
<keyword evidence="11" id="KW-0106">Calcium</keyword>
<evidence type="ECO:0000256" key="11">
    <source>
        <dbReference type="ARBA" id="ARBA00022837"/>
    </source>
</evidence>
<dbReference type="InterPro" id="IPR015443">
    <property type="entry name" value="Aldose_1-epimerase"/>
</dbReference>
<dbReference type="EMBL" id="BMKK01000003">
    <property type="protein sequence ID" value="GGD52580.1"/>
    <property type="molecule type" value="Genomic_DNA"/>
</dbReference>
<evidence type="ECO:0000313" key="18">
    <source>
        <dbReference type="EMBL" id="GGD52580.1"/>
    </source>
</evidence>
<evidence type="ECO:0000256" key="9">
    <source>
        <dbReference type="ARBA" id="ARBA00022490"/>
    </source>
</evidence>
<feature type="active site" description="Proton acceptor" evidence="15">
    <location>
        <position position="326"/>
    </location>
</feature>
<feature type="binding site" evidence="17">
    <location>
        <begin position="188"/>
        <end position="190"/>
    </location>
    <ligand>
        <name>beta-D-galactose</name>
        <dbReference type="ChEBI" id="CHEBI:27667"/>
    </ligand>
</feature>
<keyword evidence="19" id="KW-1185">Reference proteome</keyword>
<dbReference type="GO" id="GO:0006006">
    <property type="term" value="P:glucose metabolic process"/>
    <property type="evidence" value="ECO:0007669"/>
    <property type="project" value="TreeGrafter"/>
</dbReference>
<dbReference type="GO" id="GO:0030246">
    <property type="term" value="F:carbohydrate binding"/>
    <property type="evidence" value="ECO:0007669"/>
    <property type="project" value="InterPro"/>
</dbReference>
<dbReference type="PROSITE" id="PS00545">
    <property type="entry name" value="ALDOSE_1_EPIMERASE"/>
    <property type="match status" value="1"/>
</dbReference>
<evidence type="ECO:0000256" key="10">
    <source>
        <dbReference type="ARBA" id="ARBA00022553"/>
    </source>
</evidence>
<keyword evidence="12 14" id="KW-0413">Isomerase</keyword>
<organism evidence="18 19">
    <name type="scientific">Emticicia aquatilis</name>
    <dbReference type="NCBI Taxonomy" id="1537369"/>
    <lineage>
        <taxon>Bacteria</taxon>
        <taxon>Pseudomonadati</taxon>
        <taxon>Bacteroidota</taxon>
        <taxon>Cytophagia</taxon>
        <taxon>Cytophagales</taxon>
        <taxon>Leadbetterellaceae</taxon>
        <taxon>Emticicia</taxon>
    </lineage>
</organism>
<comment type="subcellular location">
    <subcellularLocation>
        <location evidence="3">Cytoplasm</location>
    </subcellularLocation>
</comment>
<comment type="pathway">
    <text evidence="4 14">Carbohydrate metabolism; hexose metabolism.</text>
</comment>